<accession>A0A2R4WZ74</accession>
<sequence>MHATDDRSTDEVLAIAADRAAEDDYPVVVASTTGATGEAAAEQIDRQVTVVGHAAGFDDPNTQEFDADARAAIEAAGGTVLTGTMPFHTVNRAIDGRGGASPSTVAADTLRLFGQGTKVALEVVTIAADAGAIGVGQPVVGVGGTGEGCDTVLVVEAATSADLFEARVREVVAKPTDPANMPFY</sequence>
<dbReference type="GeneID" id="36511535"/>
<dbReference type="AlphaFoldDB" id="A0A2R4WZ74"/>
<dbReference type="Gene3D" id="3.40.1380.20">
    <property type="entry name" value="Pyruvate kinase, C-terminal domain"/>
    <property type="match status" value="1"/>
</dbReference>
<dbReference type="KEGG" id="harc:HARCEL1_03470"/>
<dbReference type="RefSeq" id="WP_108381210.1">
    <property type="nucleotide sequence ID" value="NZ_CP028858.1"/>
</dbReference>
<proteinExistence type="predicted"/>
<protein>
    <recommendedName>
        <fullName evidence="3">Pyruvate kinase C-terminal domain-containing protein</fullName>
    </recommendedName>
</protein>
<dbReference type="InterPro" id="IPR036918">
    <property type="entry name" value="Pyrv_Knase_C_sf"/>
</dbReference>
<evidence type="ECO:0008006" key="3">
    <source>
        <dbReference type="Google" id="ProtNLM"/>
    </source>
</evidence>
<organism evidence="1 2">
    <name type="scientific">Halococcoides cellulosivorans</name>
    <dbReference type="NCBI Taxonomy" id="1679096"/>
    <lineage>
        <taxon>Archaea</taxon>
        <taxon>Methanobacteriati</taxon>
        <taxon>Methanobacteriota</taxon>
        <taxon>Stenosarchaea group</taxon>
        <taxon>Halobacteria</taxon>
        <taxon>Halobacteriales</taxon>
        <taxon>Haloarculaceae</taxon>
        <taxon>Halococcoides</taxon>
    </lineage>
</organism>
<dbReference type="EMBL" id="CP028858">
    <property type="protein sequence ID" value="AWB26841.1"/>
    <property type="molecule type" value="Genomic_DNA"/>
</dbReference>
<reference evidence="1 2" key="1">
    <citation type="submission" date="2018-04" db="EMBL/GenBank/DDBJ databases">
        <title>Halococcoides cellulosivorans gen. nov., sp. nov., an extremely halophilic cellulose-utilizing haloarchaeon from hypersaline lakes.</title>
        <authorList>
            <person name="Sorokin D.Y."/>
            <person name="Toshchakov S.V."/>
            <person name="Samarov N.I."/>
            <person name="Korzhenkov A."/>
            <person name="Kublanov I.V."/>
        </authorList>
    </citation>
    <scope>NUCLEOTIDE SEQUENCE [LARGE SCALE GENOMIC DNA]</scope>
    <source>
        <strain evidence="1 2">HArcel1</strain>
    </source>
</reference>
<dbReference type="SUPFAM" id="SSF52935">
    <property type="entry name" value="PK C-terminal domain-like"/>
    <property type="match status" value="1"/>
</dbReference>
<evidence type="ECO:0000313" key="1">
    <source>
        <dbReference type="EMBL" id="AWB26841.1"/>
    </source>
</evidence>
<gene>
    <name evidence="1" type="ORF">HARCEL1_03470</name>
</gene>
<name>A0A2R4WZ74_9EURY</name>
<evidence type="ECO:0000313" key="2">
    <source>
        <dbReference type="Proteomes" id="UP000244727"/>
    </source>
</evidence>
<keyword evidence="2" id="KW-1185">Reference proteome</keyword>
<dbReference type="Proteomes" id="UP000244727">
    <property type="component" value="Chromosome"/>
</dbReference>